<dbReference type="Ensembl" id="ENSCVAT00000029157.1">
    <property type="protein sequence ID" value="ENSCVAP00000026077.1"/>
    <property type="gene ID" value="ENSCVAG00000011376.1"/>
</dbReference>
<feature type="domain" description="AMP-dependent synthetase/ligase" evidence="2">
    <location>
        <begin position="13"/>
        <end position="198"/>
    </location>
</feature>
<keyword evidence="1" id="KW-0443">Lipid metabolism</keyword>
<proteinExistence type="predicted"/>
<evidence type="ECO:0000313" key="3">
    <source>
        <dbReference type="Ensembl" id="ENSCVAP00000026077.1"/>
    </source>
</evidence>
<name>A0A3Q2E1Q8_CYPVA</name>
<reference evidence="3" key="1">
    <citation type="submission" date="2025-08" db="UniProtKB">
        <authorList>
            <consortium name="Ensembl"/>
        </authorList>
    </citation>
    <scope>IDENTIFICATION</scope>
</reference>
<dbReference type="Proteomes" id="UP000265020">
    <property type="component" value="Unassembled WGS sequence"/>
</dbReference>
<reference evidence="3" key="2">
    <citation type="submission" date="2025-09" db="UniProtKB">
        <authorList>
            <consortium name="Ensembl"/>
        </authorList>
    </citation>
    <scope>IDENTIFICATION</scope>
</reference>
<accession>A0A3Q2E1Q8</accession>
<protein>
    <submittedName>
        <fullName evidence="3">Aminoadipate-semialdehyde dehydrogenase</fullName>
    </submittedName>
</protein>
<keyword evidence="4" id="KW-1185">Reference proteome</keyword>
<dbReference type="SUPFAM" id="SSF56801">
    <property type="entry name" value="Acetyl-CoA synthetase-like"/>
    <property type="match status" value="1"/>
</dbReference>
<dbReference type="GO" id="GO:0043041">
    <property type="term" value="P:amino acid activation for nonribosomal peptide biosynthetic process"/>
    <property type="evidence" value="ECO:0007669"/>
    <property type="project" value="TreeGrafter"/>
</dbReference>
<dbReference type="PANTHER" id="PTHR44394:SF1">
    <property type="entry name" value="BETA-ALANINE-ACTIVATING ENZYME"/>
    <property type="match status" value="1"/>
</dbReference>
<dbReference type="InterPro" id="IPR052091">
    <property type="entry name" value="Beta-ala_Activ/Resist"/>
</dbReference>
<dbReference type="AlphaFoldDB" id="A0A3Q2E1Q8"/>
<dbReference type="InterPro" id="IPR000873">
    <property type="entry name" value="AMP-dep_synth/lig_dom"/>
</dbReference>
<evidence type="ECO:0000313" key="4">
    <source>
        <dbReference type="Proteomes" id="UP000265020"/>
    </source>
</evidence>
<dbReference type="GeneTree" id="ENSGT00440000033811"/>
<organism evidence="3 4">
    <name type="scientific">Cyprinodon variegatus</name>
    <name type="common">Sheepshead minnow</name>
    <dbReference type="NCBI Taxonomy" id="28743"/>
    <lineage>
        <taxon>Eukaryota</taxon>
        <taxon>Metazoa</taxon>
        <taxon>Chordata</taxon>
        <taxon>Craniata</taxon>
        <taxon>Vertebrata</taxon>
        <taxon>Euteleostomi</taxon>
        <taxon>Actinopterygii</taxon>
        <taxon>Neopterygii</taxon>
        <taxon>Teleostei</taxon>
        <taxon>Neoteleostei</taxon>
        <taxon>Acanthomorphata</taxon>
        <taxon>Ovalentaria</taxon>
        <taxon>Atherinomorphae</taxon>
        <taxon>Cyprinodontiformes</taxon>
        <taxon>Cyprinodontidae</taxon>
        <taxon>Cyprinodon</taxon>
    </lineage>
</organism>
<dbReference type="PROSITE" id="PS00455">
    <property type="entry name" value="AMP_BINDING"/>
    <property type="match status" value="1"/>
</dbReference>
<dbReference type="PANTHER" id="PTHR44394">
    <property type="entry name" value="BETA-ALANINE-ACTIVATING ENZYME"/>
    <property type="match status" value="1"/>
</dbReference>
<dbReference type="InterPro" id="IPR020845">
    <property type="entry name" value="AMP-binding_CS"/>
</dbReference>
<evidence type="ECO:0000256" key="1">
    <source>
        <dbReference type="ARBA" id="ARBA00023098"/>
    </source>
</evidence>
<dbReference type="GO" id="GO:0006629">
    <property type="term" value="P:lipid metabolic process"/>
    <property type="evidence" value="ECO:0007669"/>
    <property type="project" value="UniProtKB-KW"/>
</dbReference>
<dbReference type="InterPro" id="IPR042099">
    <property type="entry name" value="ANL_N_sf"/>
</dbReference>
<dbReference type="Gene3D" id="3.40.50.12780">
    <property type="entry name" value="N-terminal domain of ligase-like"/>
    <property type="match status" value="1"/>
</dbReference>
<dbReference type="Pfam" id="PF00501">
    <property type="entry name" value="AMP-binding"/>
    <property type="match status" value="1"/>
</dbReference>
<evidence type="ECO:0000259" key="2">
    <source>
        <dbReference type="Pfam" id="PF00501"/>
    </source>
</evidence>
<sequence>MRLQELVSTAACLHADRPAVLYDGGPGGPVSLLYREVVQLAEDLSAVLLKYCSNNGVIGLYCSDDLLVPVWILGILQSSAAYVPLDPESPGPFSASIMSRCGLQLHLFRFGKSSHMRLESLVDHFSVDVCLELPEFRLTLMHVEPHPAFKDGPQSTERSVPDSGHPDLAYVLHTSGTTGPPKTVRVPHMCIIPNILNLRLVWLFVFSFRMKIFVLNVFSGSRMPLCSDLCSR</sequence>